<dbReference type="AlphaFoldDB" id="A0A8C8MBW4"/>
<name>A0A8C8MBW4_ONCTS</name>
<dbReference type="GeneTree" id="ENSGT00740000116948"/>
<keyword evidence="2" id="KW-1185">Reference proteome</keyword>
<organism evidence="1 2">
    <name type="scientific">Oncorhynchus tshawytscha</name>
    <name type="common">Chinook salmon</name>
    <name type="synonym">Salmo tshawytscha</name>
    <dbReference type="NCBI Taxonomy" id="74940"/>
    <lineage>
        <taxon>Eukaryota</taxon>
        <taxon>Metazoa</taxon>
        <taxon>Chordata</taxon>
        <taxon>Craniata</taxon>
        <taxon>Vertebrata</taxon>
        <taxon>Euteleostomi</taxon>
        <taxon>Actinopterygii</taxon>
        <taxon>Neopterygii</taxon>
        <taxon>Teleostei</taxon>
        <taxon>Protacanthopterygii</taxon>
        <taxon>Salmoniformes</taxon>
        <taxon>Salmonidae</taxon>
        <taxon>Salmoninae</taxon>
        <taxon>Oncorhynchus</taxon>
    </lineage>
</organism>
<sequence>MQCQQLEGEIKVLAKRRASPCALELEKLNAKVVKMEMTVLSSKHQEGLLRMTTLLNHKEDVLRTLKETLSRSQQEGEQLFMGGEDLHARLTTTRGRTVQSNILLEKNKLEEVKRLQKIISELGSHVSTQQGDISKWKARAVKLKERRDVVETPPSACTHTKRRLPMTSEDLNSPKKFLDSPKRKFFDVRPGSECQLTVPSSFLITPTLEPFKLITVKFTGVYLIFKVCIRSPNSSWP</sequence>
<dbReference type="Ensembl" id="ENSOTST00005084837.2">
    <property type="protein sequence ID" value="ENSOTSP00005078298.1"/>
    <property type="gene ID" value="ENSOTSG00005036867.2"/>
</dbReference>
<proteinExistence type="predicted"/>
<evidence type="ECO:0000313" key="2">
    <source>
        <dbReference type="Proteomes" id="UP000694402"/>
    </source>
</evidence>
<dbReference type="Proteomes" id="UP000694402">
    <property type="component" value="Unassembled WGS sequence"/>
</dbReference>
<reference evidence="1" key="1">
    <citation type="submission" date="2025-08" db="UniProtKB">
        <authorList>
            <consortium name="Ensembl"/>
        </authorList>
    </citation>
    <scope>IDENTIFICATION</scope>
</reference>
<protein>
    <submittedName>
        <fullName evidence="1">Uncharacterized protein</fullName>
    </submittedName>
</protein>
<accession>A0A8C8MBW4</accession>
<evidence type="ECO:0000313" key="1">
    <source>
        <dbReference type="Ensembl" id="ENSOTSP00005078298.1"/>
    </source>
</evidence>
<reference evidence="1" key="2">
    <citation type="submission" date="2025-09" db="UniProtKB">
        <authorList>
            <consortium name="Ensembl"/>
        </authorList>
    </citation>
    <scope>IDENTIFICATION</scope>
</reference>